<dbReference type="InterPro" id="IPR011333">
    <property type="entry name" value="SKP1/BTB/POZ_sf"/>
</dbReference>
<protein>
    <recommendedName>
        <fullName evidence="4">BTB domain-containing protein</fullName>
    </recommendedName>
</protein>
<dbReference type="SUPFAM" id="SSF54695">
    <property type="entry name" value="POZ domain"/>
    <property type="match status" value="1"/>
</dbReference>
<name>A0AAD6SB52_9AGAR</name>
<keyword evidence="3" id="KW-1185">Reference proteome</keyword>
<feature type="region of interest" description="Disordered" evidence="1">
    <location>
        <begin position="23"/>
        <end position="53"/>
    </location>
</feature>
<evidence type="ECO:0000313" key="3">
    <source>
        <dbReference type="Proteomes" id="UP001218188"/>
    </source>
</evidence>
<reference evidence="2" key="1">
    <citation type="submission" date="2023-03" db="EMBL/GenBank/DDBJ databases">
        <title>Massive genome expansion in bonnet fungi (Mycena s.s.) driven by repeated elements and novel gene families across ecological guilds.</title>
        <authorList>
            <consortium name="Lawrence Berkeley National Laboratory"/>
            <person name="Harder C.B."/>
            <person name="Miyauchi S."/>
            <person name="Viragh M."/>
            <person name="Kuo A."/>
            <person name="Thoen E."/>
            <person name="Andreopoulos B."/>
            <person name="Lu D."/>
            <person name="Skrede I."/>
            <person name="Drula E."/>
            <person name="Henrissat B."/>
            <person name="Morin E."/>
            <person name="Kohler A."/>
            <person name="Barry K."/>
            <person name="LaButti K."/>
            <person name="Morin E."/>
            <person name="Salamov A."/>
            <person name="Lipzen A."/>
            <person name="Mereny Z."/>
            <person name="Hegedus B."/>
            <person name="Baldrian P."/>
            <person name="Stursova M."/>
            <person name="Weitz H."/>
            <person name="Taylor A."/>
            <person name="Grigoriev I.V."/>
            <person name="Nagy L.G."/>
            <person name="Martin F."/>
            <person name="Kauserud H."/>
        </authorList>
    </citation>
    <scope>NUCLEOTIDE SEQUENCE</scope>
    <source>
        <strain evidence="2">CBHHK200</strain>
    </source>
</reference>
<dbReference type="Gene3D" id="3.30.710.10">
    <property type="entry name" value="Potassium Channel Kv1.1, Chain A"/>
    <property type="match status" value="1"/>
</dbReference>
<organism evidence="2 3">
    <name type="scientific">Mycena alexandri</name>
    <dbReference type="NCBI Taxonomy" id="1745969"/>
    <lineage>
        <taxon>Eukaryota</taxon>
        <taxon>Fungi</taxon>
        <taxon>Dikarya</taxon>
        <taxon>Basidiomycota</taxon>
        <taxon>Agaricomycotina</taxon>
        <taxon>Agaricomycetes</taxon>
        <taxon>Agaricomycetidae</taxon>
        <taxon>Agaricales</taxon>
        <taxon>Marasmiineae</taxon>
        <taxon>Mycenaceae</taxon>
        <taxon>Mycena</taxon>
    </lineage>
</organism>
<sequence length="408" mass="45093">MEVTSCDATSCLCQSAAFPMATPSVGQRRARSHSASSDDRPARRRRVDDPESEVLATDAPVAPLLRDPVFYKEEGDCYLRVETNLFKIHRYHLLRGGASVFKEMFMFPSGDAPTQGYNESDPIVLAGDSPERFRAFLTIAYAEPSEFQDAENQVDRLPAFIHCAYFAHKYEITPLFHAAVKAILHLLEPRPALTAELFASILALSNLCGDIRLPRAPADFKTSIRHAVEIAWVRNHPEEATFMALAEVLDISTAYGLGYLASLTASRYLFQMVSALPERTAAGATPPFADHPWLKGEHRLRILAGAWSMEQSWQRTVATAPAFPAGHNCAGPKHERFCVPAWQGIWRGVVTSPQLLAVSSADWLNRSLVLKNLFQERLKGTVCLAAAFAPETLATSLTDPLPHFMNVS</sequence>
<feature type="compositionally biased region" description="Basic and acidic residues" evidence="1">
    <location>
        <begin position="36"/>
        <end position="49"/>
    </location>
</feature>
<accession>A0AAD6SB52</accession>
<evidence type="ECO:0000313" key="2">
    <source>
        <dbReference type="EMBL" id="KAJ7024270.1"/>
    </source>
</evidence>
<proteinExistence type="predicted"/>
<evidence type="ECO:0000256" key="1">
    <source>
        <dbReference type="SAM" id="MobiDB-lite"/>
    </source>
</evidence>
<dbReference type="AlphaFoldDB" id="A0AAD6SB52"/>
<dbReference type="EMBL" id="JARJCM010000172">
    <property type="protein sequence ID" value="KAJ7024270.1"/>
    <property type="molecule type" value="Genomic_DNA"/>
</dbReference>
<comment type="caution">
    <text evidence="2">The sequence shown here is derived from an EMBL/GenBank/DDBJ whole genome shotgun (WGS) entry which is preliminary data.</text>
</comment>
<gene>
    <name evidence="2" type="ORF">C8F04DRAFT_163383</name>
</gene>
<dbReference type="Proteomes" id="UP001218188">
    <property type="component" value="Unassembled WGS sequence"/>
</dbReference>
<evidence type="ECO:0008006" key="4">
    <source>
        <dbReference type="Google" id="ProtNLM"/>
    </source>
</evidence>